<dbReference type="PROSITE" id="PS50294">
    <property type="entry name" value="WD_REPEATS_REGION"/>
    <property type="match status" value="5"/>
</dbReference>
<dbReference type="PROSITE" id="PS50082">
    <property type="entry name" value="WD_REPEATS_2"/>
    <property type="match status" value="6"/>
</dbReference>
<evidence type="ECO:0000256" key="1">
    <source>
        <dbReference type="ARBA" id="ARBA00022574"/>
    </source>
</evidence>
<feature type="repeat" description="WD" evidence="4">
    <location>
        <begin position="133"/>
        <end position="166"/>
    </location>
</feature>
<organism evidence="5 6">
    <name type="scientific">Galdieria sulphuraria</name>
    <name type="common">Red alga</name>
    <dbReference type="NCBI Taxonomy" id="130081"/>
    <lineage>
        <taxon>Eukaryota</taxon>
        <taxon>Rhodophyta</taxon>
        <taxon>Bangiophyceae</taxon>
        <taxon>Galdieriales</taxon>
        <taxon>Galdieriaceae</taxon>
        <taxon>Galdieria</taxon>
    </lineage>
</organism>
<reference evidence="6" key="1">
    <citation type="journal article" date="2013" name="Science">
        <title>Gene transfer from bacteria and archaea facilitated evolution of an extremophilic eukaryote.</title>
        <authorList>
            <person name="Schonknecht G."/>
            <person name="Chen W.H."/>
            <person name="Ternes C.M."/>
            <person name="Barbier G.G."/>
            <person name="Shrestha R.P."/>
            <person name="Stanke M."/>
            <person name="Brautigam A."/>
            <person name="Baker B.J."/>
            <person name="Banfield J.F."/>
            <person name="Garavito R.M."/>
            <person name="Carr K."/>
            <person name="Wilkerson C."/>
            <person name="Rensing S.A."/>
            <person name="Gagneul D."/>
            <person name="Dickenson N.E."/>
            <person name="Oesterhelt C."/>
            <person name="Lercher M.J."/>
            <person name="Weber A.P."/>
        </authorList>
    </citation>
    <scope>NUCLEOTIDE SEQUENCE [LARGE SCALE GENOMIC DNA]</scope>
    <source>
        <strain evidence="6">074W</strain>
    </source>
</reference>
<dbReference type="SUPFAM" id="SSF50978">
    <property type="entry name" value="WD40 repeat-like"/>
    <property type="match status" value="1"/>
</dbReference>
<dbReference type="OMA" id="IREIRWS"/>
<keyword evidence="2" id="KW-0677">Repeat</keyword>
<evidence type="ECO:0000256" key="2">
    <source>
        <dbReference type="ARBA" id="ARBA00022737"/>
    </source>
</evidence>
<dbReference type="CDD" id="cd00200">
    <property type="entry name" value="WD40"/>
    <property type="match status" value="1"/>
</dbReference>
<dbReference type="eggNOG" id="KOG0645">
    <property type="taxonomic scope" value="Eukaryota"/>
</dbReference>
<comment type="function">
    <text evidence="3">Essential component of the cytosolic iron-sulfur (Fe/S) protein assembly machinery. Required for the maturation of extramitochondrial Fe/S proteins.</text>
</comment>
<dbReference type="PANTHER" id="PTHR19920:SF0">
    <property type="entry name" value="CYTOSOLIC IRON-SULFUR PROTEIN ASSEMBLY PROTEIN CIAO1-RELATED"/>
    <property type="match status" value="1"/>
</dbReference>
<dbReference type="STRING" id="130081.M2XEX8"/>
<feature type="repeat" description="WD" evidence="4">
    <location>
        <begin position="10"/>
        <end position="51"/>
    </location>
</feature>
<dbReference type="GeneID" id="17087404"/>
<dbReference type="PROSITE" id="PS00678">
    <property type="entry name" value="WD_REPEATS_1"/>
    <property type="match status" value="1"/>
</dbReference>
<dbReference type="GO" id="GO:0097361">
    <property type="term" value="C:cytosolic [4Fe-4S] assembly targeting complex"/>
    <property type="evidence" value="ECO:0007669"/>
    <property type="project" value="InterPro"/>
</dbReference>
<evidence type="ECO:0000313" key="6">
    <source>
        <dbReference type="Proteomes" id="UP000030680"/>
    </source>
</evidence>
<sequence>MRLHKIATLATGRKDPIWSISWCPTASILASAGSDCLVRLWASQTGDNKQTEVIQKDSEQPQEWCCLATFGANLFPRTLRCVAFNPRLPFLACGSFDSYVYTMRLSSNCEEGSELNLQEILTAPPKLQLTSTLEGHESEIKCVAFSSSGALLASCSRDRTIWLWELGIDKDDFESLSILEGHTQDVKYVIWHPCKELLCSCSYDNTVRMWVEDEYDWYCCSVLSGHSSTVWAASFDKFGERLVTVSDDRSVIFWRQIPRRTDEVGRDPSWETFCVLRDQHERAIYTVDWSHQSGLVVTGGGDDALHIYQENALRRNESSDVTEEQFAPHRDLADDSGEVSHHAEPFSIAAVLLNAHEGDINCVKWNPLDGYVFASCGDDGFIYIWQVRRDTP</sequence>
<dbReference type="InterPro" id="IPR001680">
    <property type="entry name" value="WD40_rpt"/>
</dbReference>
<dbReference type="Pfam" id="PF00400">
    <property type="entry name" value="WD40"/>
    <property type="match status" value="7"/>
</dbReference>
<dbReference type="InterPro" id="IPR036322">
    <property type="entry name" value="WD40_repeat_dom_sf"/>
</dbReference>
<accession>M2XEX8</accession>
<dbReference type="KEGG" id="gsl:Gasu_39260"/>
<dbReference type="Proteomes" id="UP000030680">
    <property type="component" value="Unassembled WGS sequence"/>
</dbReference>
<dbReference type="AlphaFoldDB" id="M2XEX8"/>
<feature type="repeat" description="WD" evidence="4">
    <location>
        <begin position="353"/>
        <end position="392"/>
    </location>
</feature>
<dbReference type="RefSeq" id="XP_005705067.1">
    <property type="nucleotide sequence ID" value="XM_005705010.1"/>
</dbReference>
<dbReference type="InterPro" id="IPR028608">
    <property type="entry name" value="CIAO1/Cia1"/>
</dbReference>
<feature type="repeat" description="WD" evidence="4">
    <location>
        <begin position="277"/>
        <end position="309"/>
    </location>
</feature>
<dbReference type="OrthoDB" id="284782at2759"/>
<gene>
    <name evidence="5" type="ORF">Gasu_39260</name>
</gene>
<dbReference type="Gramene" id="EME28547">
    <property type="protein sequence ID" value="EME28547"/>
    <property type="gene ID" value="Gasu_39260"/>
</dbReference>
<dbReference type="InterPro" id="IPR019775">
    <property type="entry name" value="WD40_repeat_CS"/>
</dbReference>
<dbReference type="HAMAP" id="MF_03037">
    <property type="entry name" value="ciao1"/>
    <property type="match status" value="1"/>
</dbReference>
<dbReference type="SMART" id="SM00320">
    <property type="entry name" value="WD40"/>
    <property type="match status" value="7"/>
</dbReference>
<evidence type="ECO:0000256" key="4">
    <source>
        <dbReference type="PROSITE-ProRule" id="PRU00221"/>
    </source>
</evidence>
<name>M2XEX8_GALSU</name>
<feature type="repeat" description="WD" evidence="4">
    <location>
        <begin position="223"/>
        <end position="254"/>
    </location>
</feature>
<dbReference type="PANTHER" id="PTHR19920">
    <property type="entry name" value="WD40 PROTEIN CIAO1"/>
    <property type="match status" value="1"/>
</dbReference>
<dbReference type="Gene3D" id="2.130.10.10">
    <property type="entry name" value="YVTN repeat-like/Quinoprotein amine dehydrogenase"/>
    <property type="match status" value="1"/>
</dbReference>
<dbReference type="InterPro" id="IPR015943">
    <property type="entry name" value="WD40/YVTN_repeat-like_dom_sf"/>
</dbReference>
<comment type="similarity">
    <text evidence="3">Belongs to the WD repeat CIA1 family.</text>
</comment>
<dbReference type="EMBL" id="KB454518">
    <property type="protein sequence ID" value="EME28547.1"/>
    <property type="molecule type" value="Genomic_DNA"/>
</dbReference>
<dbReference type="GO" id="GO:0016226">
    <property type="term" value="P:iron-sulfur cluster assembly"/>
    <property type="evidence" value="ECO:0007669"/>
    <property type="project" value="UniProtKB-UniRule"/>
</dbReference>
<proteinExistence type="inferred from homology"/>
<keyword evidence="6" id="KW-1185">Reference proteome</keyword>
<evidence type="ECO:0000256" key="3">
    <source>
        <dbReference type="HAMAP-Rule" id="MF_03037"/>
    </source>
</evidence>
<evidence type="ECO:0000313" key="5">
    <source>
        <dbReference type="EMBL" id="EME28547.1"/>
    </source>
</evidence>
<keyword evidence="1 4" id="KW-0853">WD repeat</keyword>
<feature type="repeat" description="WD" evidence="4">
    <location>
        <begin position="179"/>
        <end position="210"/>
    </location>
</feature>
<protein>
    <recommendedName>
        <fullName evidence="3">Probable cytosolic iron-sulfur protein assembly protein CIAO1 homolog</fullName>
    </recommendedName>
</protein>